<comment type="caution">
    <text evidence="3">The sequence shown here is derived from an EMBL/GenBank/DDBJ whole genome shotgun (WGS) entry which is preliminary data.</text>
</comment>
<sequence>MRWPLGAILACLPGAAAAQELTFSPRAVEACLEIADSPRDCIGLSAQRCMEETPGGHSTVGMGGCLDRELSYWDDRLNTAYGAVMAQSRTQDAEMEQAGRPASGQAEALRDMQRAWITFRDAACAYEYSTWGGGTGAGPAGAACLMRLTGEQALALEARLPRG</sequence>
<feature type="chain" id="PRO_5047383687" evidence="1">
    <location>
        <begin position="19"/>
        <end position="163"/>
    </location>
</feature>
<accession>A0ABW4EF00</accession>
<evidence type="ECO:0000313" key="4">
    <source>
        <dbReference type="Proteomes" id="UP001597186"/>
    </source>
</evidence>
<organism evidence="3 4">
    <name type="scientific">Lacimonas salitolerans</name>
    <dbReference type="NCBI Taxonomy" id="1323750"/>
    <lineage>
        <taxon>Bacteria</taxon>
        <taxon>Pseudomonadati</taxon>
        <taxon>Pseudomonadota</taxon>
        <taxon>Alphaproteobacteria</taxon>
        <taxon>Rhodobacterales</taxon>
        <taxon>Paracoccaceae</taxon>
        <taxon>Lacimonas</taxon>
    </lineage>
</organism>
<gene>
    <name evidence="3" type="ORF">ACFTOW_06395</name>
</gene>
<dbReference type="Gene3D" id="1.20.1270.180">
    <property type="match status" value="1"/>
</dbReference>
<evidence type="ECO:0000313" key="3">
    <source>
        <dbReference type="EMBL" id="MFD1509026.1"/>
    </source>
</evidence>
<protein>
    <submittedName>
        <fullName evidence="3">Lysozyme inhibitor LprI family protein</fullName>
    </submittedName>
</protein>
<dbReference type="EMBL" id="JBHUDD010000043">
    <property type="protein sequence ID" value="MFD1509026.1"/>
    <property type="molecule type" value="Genomic_DNA"/>
</dbReference>
<reference evidence="4" key="1">
    <citation type="journal article" date="2019" name="Int. J. Syst. Evol. Microbiol.">
        <title>The Global Catalogue of Microorganisms (GCM) 10K type strain sequencing project: providing services to taxonomists for standard genome sequencing and annotation.</title>
        <authorList>
            <consortium name="The Broad Institute Genomics Platform"/>
            <consortium name="The Broad Institute Genome Sequencing Center for Infectious Disease"/>
            <person name="Wu L."/>
            <person name="Ma J."/>
        </authorList>
    </citation>
    <scope>NUCLEOTIDE SEQUENCE [LARGE SCALE GENOMIC DNA]</scope>
    <source>
        <strain evidence="4">CGMCC 1.12477</strain>
    </source>
</reference>
<dbReference type="Proteomes" id="UP001597186">
    <property type="component" value="Unassembled WGS sequence"/>
</dbReference>
<proteinExistence type="predicted"/>
<dbReference type="Pfam" id="PF07007">
    <property type="entry name" value="LprI"/>
    <property type="match status" value="1"/>
</dbReference>
<keyword evidence="1" id="KW-0732">Signal</keyword>
<feature type="signal peptide" evidence="1">
    <location>
        <begin position="1"/>
        <end position="18"/>
    </location>
</feature>
<feature type="domain" description="Lysozyme inhibitor LprI-like N-terminal" evidence="2">
    <location>
        <begin position="49"/>
        <end position="156"/>
    </location>
</feature>
<name>A0ABW4EF00_9RHOB</name>
<dbReference type="InterPro" id="IPR009739">
    <property type="entry name" value="LprI-like_N"/>
</dbReference>
<dbReference type="RefSeq" id="WP_379914228.1">
    <property type="nucleotide sequence ID" value="NZ_JBHUDD010000043.1"/>
</dbReference>
<evidence type="ECO:0000259" key="2">
    <source>
        <dbReference type="Pfam" id="PF07007"/>
    </source>
</evidence>
<keyword evidence="4" id="KW-1185">Reference proteome</keyword>
<evidence type="ECO:0000256" key="1">
    <source>
        <dbReference type="SAM" id="SignalP"/>
    </source>
</evidence>